<dbReference type="GO" id="GO:0008270">
    <property type="term" value="F:zinc ion binding"/>
    <property type="evidence" value="ECO:0007669"/>
    <property type="project" value="InterPro"/>
</dbReference>
<dbReference type="GO" id="GO:0043565">
    <property type="term" value="F:sequence-specific DNA binding"/>
    <property type="evidence" value="ECO:0007669"/>
    <property type="project" value="TreeGrafter"/>
</dbReference>
<keyword evidence="6" id="KW-0804">Transcription</keyword>
<feature type="compositionally biased region" description="Polar residues" evidence="8">
    <location>
        <begin position="90"/>
        <end position="100"/>
    </location>
</feature>
<dbReference type="EMBL" id="JAGPNK010000019">
    <property type="protein sequence ID" value="KAH7305216.1"/>
    <property type="molecule type" value="Genomic_DNA"/>
</dbReference>
<dbReference type="InterPro" id="IPR007219">
    <property type="entry name" value="XnlR_reg_dom"/>
</dbReference>
<keyword evidence="4" id="KW-0805">Transcription regulation</keyword>
<dbReference type="GO" id="GO:0045944">
    <property type="term" value="P:positive regulation of transcription by RNA polymerase II"/>
    <property type="evidence" value="ECO:0007669"/>
    <property type="project" value="TreeGrafter"/>
</dbReference>
<keyword evidence="2" id="KW-0479">Metal-binding</keyword>
<dbReference type="SMART" id="SM00906">
    <property type="entry name" value="Fungal_trans"/>
    <property type="match status" value="1"/>
</dbReference>
<proteinExistence type="predicted"/>
<keyword evidence="5" id="KW-0238">DNA-binding</keyword>
<accession>A0A8K0SE97</accession>
<dbReference type="AlphaFoldDB" id="A0A8K0SE97"/>
<evidence type="ECO:0000259" key="9">
    <source>
        <dbReference type="PROSITE" id="PS50048"/>
    </source>
</evidence>
<comment type="subcellular location">
    <subcellularLocation>
        <location evidence="1">Nucleus</location>
    </subcellularLocation>
</comment>
<dbReference type="PROSITE" id="PS00463">
    <property type="entry name" value="ZN2_CY6_FUNGAL_1"/>
    <property type="match status" value="1"/>
</dbReference>
<evidence type="ECO:0000256" key="5">
    <source>
        <dbReference type="ARBA" id="ARBA00023125"/>
    </source>
</evidence>
<feature type="domain" description="Zn(2)-C6 fungal-type" evidence="9">
    <location>
        <begin position="8"/>
        <end position="38"/>
    </location>
</feature>
<dbReference type="GO" id="GO:0006351">
    <property type="term" value="P:DNA-templated transcription"/>
    <property type="evidence" value="ECO:0007669"/>
    <property type="project" value="InterPro"/>
</dbReference>
<keyword evidence="11" id="KW-1185">Reference proteome</keyword>
<gene>
    <name evidence="10" type="ORF">B0I35DRAFT_114016</name>
</gene>
<feature type="region of interest" description="Disordered" evidence="8">
    <location>
        <begin position="74"/>
        <end position="105"/>
    </location>
</feature>
<evidence type="ECO:0000313" key="10">
    <source>
        <dbReference type="EMBL" id="KAH7305216.1"/>
    </source>
</evidence>
<evidence type="ECO:0000256" key="2">
    <source>
        <dbReference type="ARBA" id="ARBA00022723"/>
    </source>
</evidence>
<organism evidence="10 11">
    <name type="scientific">Stachybotrys elegans</name>
    <dbReference type="NCBI Taxonomy" id="80388"/>
    <lineage>
        <taxon>Eukaryota</taxon>
        <taxon>Fungi</taxon>
        <taxon>Dikarya</taxon>
        <taxon>Ascomycota</taxon>
        <taxon>Pezizomycotina</taxon>
        <taxon>Sordariomycetes</taxon>
        <taxon>Hypocreomycetidae</taxon>
        <taxon>Hypocreales</taxon>
        <taxon>Stachybotryaceae</taxon>
        <taxon>Stachybotrys</taxon>
    </lineage>
</organism>
<dbReference type="InterPro" id="IPR052202">
    <property type="entry name" value="Yeast_MetPath_Reg"/>
</dbReference>
<dbReference type="Pfam" id="PF04082">
    <property type="entry name" value="Fungal_trans"/>
    <property type="match status" value="1"/>
</dbReference>
<evidence type="ECO:0000256" key="6">
    <source>
        <dbReference type="ARBA" id="ARBA00023163"/>
    </source>
</evidence>
<evidence type="ECO:0000256" key="1">
    <source>
        <dbReference type="ARBA" id="ARBA00004123"/>
    </source>
</evidence>
<name>A0A8K0SE97_9HYPO</name>
<evidence type="ECO:0000256" key="8">
    <source>
        <dbReference type="SAM" id="MobiDB-lite"/>
    </source>
</evidence>
<protein>
    <recommendedName>
        <fullName evidence="9">Zn(2)-C6 fungal-type domain-containing protein</fullName>
    </recommendedName>
</protein>
<dbReference type="Proteomes" id="UP000813444">
    <property type="component" value="Unassembled WGS sequence"/>
</dbReference>
<reference evidence="10" key="1">
    <citation type="journal article" date="2021" name="Nat. Commun.">
        <title>Genetic determinants of endophytism in the Arabidopsis root mycobiome.</title>
        <authorList>
            <person name="Mesny F."/>
            <person name="Miyauchi S."/>
            <person name="Thiergart T."/>
            <person name="Pickel B."/>
            <person name="Atanasova L."/>
            <person name="Karlsson M."/>
            <person name="Huettel B."/>
            <person name="Barry K.W."/>
            <person name="Haridas S."/>
            <person name="Chen C."/>
            <person name="Bauer D."/>
            <person name="Andreopoulos W."/>
            <person name="Pangilinan J."/>
            <person name="LaButti K."/>
            <person name="Riley R."/>
            <person name="Lipzen A."/>
            <person name="Clum A."/>
            <person name="Drula E."/>
            <person name="Henrissat B."/>
            <person name="Kohler A."/>
            <person name="Grigoriev I.V."/>
            <person name="Martin F.M."/>
            <person name="Hacquard S."/>
        </authorList>
    </citation>
    <scope>NUCLEOTIDE SEQUENCE</scope>
    <source>
        <strain evidence="10">MPI-CAGE-CH-0235</strain>
    </source>
</reference>
<dbReference type="GO" id="GO:0000981">
    <property type="term" value="F:DNA-binding transcription factor activity, RNA polymerase II-specific"/>
    <property type="evidence" value="ECO:0007669"/>
    <property type="project" value="InterPro"/>
</dbReference>
<dbReference type="Gene3D" id="4.10.240.10">
    <property type="entry name" value="Zn(2)-C6 fungal-type DNA-binding domain"/>
    <property type="match status" value="1"/>
</dbReference>
<keyword evidence="7" id="KW-0539">Nucleus</keyword>
<dbReference type="InterPro" id="IPR036864">
    <property type="entry name" value="Zn2-C6_fun-type_DNA-bd_sf"/>
</dbReference>
<dbReference type="InterPro" id="IPR001138">
    <property type="entry name" value="Zn2Cys6_DnaBD"/>
</dbReference>
<comment type="caution">
    <text evidence="10">The sequence shown here is derived from an EMBL/GenBank/DDBJ whole genome shotgun (WGS) entry which is preliminary data.</text>
</comment>
<evidence type="ECO:0000256" key="7">
    <source>
        <dbReference type="ARBA" id="ARBA00023242"/>
    </source>
</evidence>
<dbReference type="PROSITE" id="PS50048">
    <property type="entry name" value="ZN2_CY6_FUNGAL_2"/>
    <property type="match status" value="1"/>
</dbReference>
<keyword evidence="3" id="KW-0862">Zinc</keyword>
<dbReference type="SMART" id="SM00066">
    <property type="entry name" value="GAL4"/>
    <property type="match status" value="1"/>
</dbReference>
<dbReference type="PANTHER" id="PTHR47782">
    <property type="entry name" value="ZN(II)2CYS6 TRANSCRIPTION FACTOR (EUROFUNG)-RELATED"/>
    <property type="match status" value="1"/>
</dbReference>
<dbReference type="CDD" id="cd00067">
    <property type="entry name" value="GAL4"/>
    <property type="match status" value="1"/>
</dbReference>
<dbReference type="Pfam" id="PF00172">
    <property type="entry name" value="Zn_clus"/>
    <property type="match status" value="1"/>
</dbReference>
<evidence type="ECO:0000256" key="3">
    <source>
        <dbReference type="ARBA" id="ARBA00022833"/>
    </source>
</evidence>
<evidence type="ECO:0000256" key="4">
    <source>
        <dbReference type="ARBA" id="ARBA00023015"/>
    </source>
</evidence>
<evidence type="ECO:0000313" key="11">
    <source>
        <dbReference type="Proteomes" id="UP000813444"/>
    </source>
</evidence>
<sequence length="607" mass="67964">MAELMPQACERCWKRKQKCSREKPICIQCIKSSSTCIERRLGTALDPANPFSHHSYVESLKRKVQTLEAQLAAQSPVSDGVTPSLHDAATGNSAPSQTAETRPDRRISVAETTSENTHVDALHTEMGYLSRSAMAELPWRQPSSKRNISFLTLVQASTCVSGINPSSSSQPNDLFNGPMAHLHRNLLQQGMGLGSIETERPFNEFLGFSRSILPMIPISHLDKDYSLVVEAYRNGESGRLILEEPRKIMIVHLVIALGILLSQQHHHMEIYATSLALAAYQLAPSTIDQSSDSDAAQCLMLMSIFSMYMPYGGSTWHLLNLATTRCISAGMHSARGPEYGRDSAPEEHGRTFWTLYYLDAIVGLSLDRPFQFQDEDITIPTPSAADLEYASDTLFCWNIQHATLVRDIRRNSSKGVLFHYSNYRHWRDLAPARNTKETSLGLDENHFHQSCCRALLLILQISCASHSEKPLPMIWDHAQEEFTELLTTLEKQCDMQGSAWTSFDGIHVFGAGIALAYIYGSRENRPIPNDVMCGIELLSERILRLLTIISGKFKATDNLYSVFHAFSNVLRRRGVWTDVEDAMQKSTIPVTQSCQDLMRETVHIISG</sequence>
<dbReference type="OrthoDB" id="1621678at2759"/>
<dbReference type="CDD" id="cd12148">
    <property type="entry name" value="fungal_TF_MHR"/>
    <property type="match status" value="1"/>
</dbReference>
<dbReference type="PANTHER" id="PTHR47782:SF14">
    <property type="entry name" value="ZN(II)2CYS6 TRANSCRIPTION FACTOR (EUROFUNG)"/>
    <property type="match status" value="1"/>
</dbReference>
<dbReference type="SUPFAM" id="SSF57701">
    <property type="entry name" value="Zn2/Cys6 DNA-binding domain"/>
    <property type="match status" value="1"/>
</dbReference>
<dbReference type="GO" id="GO:0005634">
    <property type="term" value="C:nucleus"/>
    <property type="evidence" value="ECO:0007669"/>
    <property type="project" value="UniProtKB-SubCell"/>
</dbReference>